<evidence type="ECO:0000313" key="1">
    <source>
        <dbReference type="EMBL" id="QQN58155.1"/>
    </source>
</evidence>
<gene>
    <name evidence="1" type="ORF">I6H88_17250</name>
</gene>
<dbReference type="EMBL" id="CP067018">
    <property type="protein sequence ID" value="QQN58155.1"/>
    <property type="molecule type" value="Genomic_DNA"/>
</dbReference>
<keyword evidence="2" id="KW-1185">Reference proteome</keyword>
<proteinExistence type="predicted"/>
<reference evidence="1 2" key="1">
    <citation type="submission" date="2020-12" db="EMBL/GenBank/DDBJ databases">
        <title>FDA dAtabase for Regulatory Grade micrObial Sequences (FDA-ARGOS): Supporting development and validation of Infectious Disease Dx tests.</title>
        <authorList>
            <person name="Kerrigan L."/>
            <person name="Long C."/>
            <person name="Tallon L."/>
            <person name="Sadzewicz L."/>
            <person name="Zhao X."/>
            <person name="Boylan J."/>
            <person name="Ott S."/>
            <person name="Bowen H."/>
            <person name="Vavikolanu K."/>
            <person name="Mehta A."/>
            <person name="Aluvathingal J."/>
            <person name="Nadendla S."/>
            <person name="Yan Y."/>
            <person name="Sichtig H."/>
        </authorList>
    </citation>
    <scope>NUCLEOTIDE SEQUENCE [LARGE SCALE GENOMIC DNA]</scope>
    <source>
        <strain evidence="1 2">FDAARGOS_1031</strain>
    </source>
</reference>
<accession>A0A7T7UXR2</accession>
<dbReference type="OrthoDB" id="9933542at2"/>
<protein>
    <submittedName>
        <fullName evidence="1">Uncharacterized protein</fullName>
    </submittedName>
</protein>
<organism evidence="1 2">
    <name type="scientific">Elizabethkingia bruuniana</name>
    <dbReference type="NCBI Taxonomy" id="1756149"/>
    <lineage>
        <taxon>Bacteria</taxon>
        <taxon>Pseudomonadati</taxon>
        <taxon>Bacteroidota</taxon>
        <taxon>Flavobacteriia</taxon>
        <taxon>Flavobacteriales</taxon>
        <taxon>Weeksellaceae</taxon>
        <taxon>Elizabethkingia</taxon>
    </lineage>
</organism>
<evidence type="ECO:0000313" key="2">
    <source>
        <dbReference type="Proteomes" id="UP000595426"/>
    </source>
</evidence>
<dbReference type="KEGG" id="egm:AYC65_06560"/>
<name>A0A7T7UXR2_9FLAO</name>
<dbReference type="RefSeq" id="WP_059333773.1">
    <property type="nucleotide sequence ID" value="NZ_CBCSDR010000001.1"/>
</dbReference>
<dbReference type="GeneID" id="93132556"/>
<sequence length="85" mass="9844">MKNSHLIFAAQIPDARPVDLIFFANARKAKFYFENANVPVGFFLAFFYAGAHDVNYLFFCLDAKEPKNQGYDTLLTVYLFFIWCS</sequence>
<dbReference type="Proteomes" id="UP000595426">
    <property type="component" value="Chromosome"/>
</dbReference>
<dbReference type="AlphaFoldDB" id="A0A7T7UXR2"/>